<dbReference type="InterPro" id="IPR000219">
    <property type="entry name" value="DH_dom"/>
</dbReference>
<dbReference type="EMBL" id="JAFJYH010000148">
    <property type="protein sequence ID" value="KAG4417691.1"/>
    <property type="molecule type" value="Genomic_DNA"/>
</dbReference>
<name>A0A8H7TDX8_9HELO</name>
<dbReference type="GO" id="GO:0005085">
    <property type="term" value="F:guanyl-nucleotide exchange factor activity"/>
    <property type="evidence" value="ECO:0007669"/>
    <property type="project" value="InterPro"/>
</dbReference>
<comment type="caution">
    <text evidence="2">The sequence shown here is derived from an EMBL/GenBank/DDBJ whole genome shotgun (WGS) entry which is preliminary data.</text>
</comment>
<dbReference type="SUPFAM" id="SSF48065">
    <property type="entry name" value="DBL homology domain (DH-domain)"/>
    <property type="match status" value="1"/>
</dbReference>
<dbReference type="Proteomes" id="UP000664132">
    <property type="component" value="Unassembled WGS sequence"/>
</dbReference>
<evidence type="ECO:0000259" key="1">
    <source>
        <dbReference type="PROSITE" id="PS50010"/>
    </source>
</evidence>
<dbReference type="GO" id="GO:0031106">
    <property type="term" value="P:septin ring organization"/>
    <property type="evidence" value="ECO:0007669"/>
    <property type="project" value="TreeGrafter"/>
</dbReference>
<dbReference type="PANTHER" id="PTHR47339">
    <property type="entry name" value="CELL DIVISION CONTROL PROTEIN 24"/>
    <property type="match status" value="1"/>
</dbReference>
<feature type="domain" description="DH" evidence="1">
    <location>
        <begin position="208"/>
        <end position="300"/>
    </location>
</feature>
<reference evidence="2" key="1">
    <citation type="submission" date="2021-02" db="EMBL/GenBank/DDBJ databases">
        <title>Genome sequence Cadophora malorum strain M34.</title>
        <authorList>
            <person name="Stefanovic E."/>
            <person name="Vu D."/>
            <person name="Scully C."/>
            <person name="Dijksterhuis J."/>
            <person name="Roader J."/>
            <person name="Houbraken J."/>
        </authorList>
    </citation>
    <scope>NUCLEOTIDE SEQUENCE</scope>
    <source>
        <strain evidence="2">M34</strain>
    </source>
</reference>
<organism evidence="2 3">
    <name type="scientific">Cadophora malorum</name>
    <dbReference type="NCBI Taxonomy" id="108018"/>
    <lineage>
        <taxon>Eukaryota</taxon>
        <taxon>Fungi</taxon>
        <taxon>Dikarya</taxon>
        <taxon>Ascomycota</taxon>
        <taxon>Pezizomycotina</taxon>
        <taxon>Leotiomycetes</taxon>
        <taxon>Helotiales</taxon>
        <taxon>Ploettnerulaceae</taxon>
        <taxon>Cadophora</taxon>
    </lineage>
</organism>
<dbReference type="OrthoDB" id="19923at2759"/>
<dbReference type="PANTHER" id="PTHR47339:SF1">
    <property type="entry name" value="CELL DIVISION CONTROL PROTEIN 24"/>
    <property type="match status" value="1"/>
</dbReference>
<dbReference type="InterPro" id="IPR053026">
    <property type="entry name" value="CDC42_GEF"/>
</dbReference>
<dbReference type="PROSITE" id="PS50010">
    <property type="entry name" value="DH_2"/>
    <property type="match status" value="1"/>
</dbReference>
<evidence type="ECO:0000313" key="3">
    <source>
        <dbReference type="Proteomes" id="UP000664132"/>
    </source>
</evidence>
<accession>A0A8H7TDX8</accession>
<dbReference type="Gene3D" id="1.20.900.10">
    <property type="entry name" value="Dbl homology (DH) domain"/>
    <property type="match status" value="1"/>
</dbReference>
<dbReference type="GO" id="GO:0005634">
    <property type="term" value="C:nucleus"/>
    <property type="evidence" value="ECO:0007669"/>
    <property type="project" value="TreeGrafter"/>
</dbReference>
<keyword evidence="3" id="KW-1185">Reference proteome</keyword>
<dbReference type="Pfam" id="PF00621">
    <property type="entry name" value="RhoGEF"/>
    <property type="match status" value="1"/>
</dbReference>
<dbReference type="GO" id="GO:0005737">
    <property type="term" value="C:cytoplasm"/>
    <property type="evidence" value="ECO:0007669"/>
    <property type="project" value="TreeGrafter"/>
</dbReference>
<dbReference type="AlphaFoldDB" id="A0A8H7TDX8"/>
<dbReference type="GO" id="GO:0030010">
    <property type="term" value="P:establishment of cell polarity"/>
    <property type="evidence" value="ECO:0007669"/>
    <property type="project" value="TreeGrafter"/>
</dbReference>
<sequence length="530" mass="59970">MLSIAQSTSNVEAERSRDNLHGLVQRVLESNAEIARRLHSLEDMAESQSIITNCFRDRHADTGDETGTINGAPSSTHGFIDSPTTRDLTAGASSESAFQHSFEMDLNTTRVYTRTRLYKSDESFTTSVVRSHVWSILSGLSLSEGSNISVIALPLYPNELLGNYWCELENRRRRFMNGTKHHLHPSDGGSGQSTTINPGITAQAKREYRDIVIREWVETEQRYVQNLAQLHELKDLLEHREVISTSDIQEIFMNLDAILEFCRNFLGRLENAALLHAIDVQEWSCLFVTYEDGFNVYITYIGKLRQAILAARRYVGKISQISHGFRDPALNDRYVADEKAQANLASSMEAIYRIIEKVNKAIDVDLPDLSTEASADSISGTLSSYGFCLDNTGFFKLSEWFPLLRNARNKALLDQYFQLCLFERSLLIFKKTSSPIPGNGLQSSQAQSNGINDLNQEVKQKLEVQITASNIVRVTEINQLGEAQAESGRGVIDWAKYQKYLFIVFPDEWTMKKWFRVLNNMETRPLLPGV</sequence>
<proteinExistence type="predicted"/>
<dbReference type="InterPro" id="IPR035899">
    <property type="entry name" value="DBL_dom_sf"/>
</dbReference>
<evidence type="ECO:0000313" key="2">
    <source>
        <dbReference type="EMBL" id="KAG4417691.1"/>
    </source>
</evidence>
<gene>
    <name evidence="2" type="ORF">IFR04_009194</name>
</gene>
<protein>
    <recommendedName>
        <fullName evidence="1">DH domain-containing protein</fullName>
    </recommendedName>
</protein>
<dbReference type="GO" id="GO:0043332">
    <property type="term" value="C:mating projection tip"/>
    <property type="evidence" value="ECO:0007669"/>
    <property type="project" value="TreeGrafter"/>
</dbReference>
<dbReference type="GO" id="GO:0000935">
    <property type="term" value="C:division septum"/>
    <property type="evidence" value="ECO:0007669"/>
    <property type="project" value="TreeGrafter"/>
</dbReference>